<dbReference type="SMART" id="SM00702">
    <property type="entry name" value="P4Hc"/>
    <property type="match status" value="1"/>
</dbReference>
<feature type="signal peptide" evidence="7">
    <location>
        <begin position="1"/>
        <end position="15"/>
    </location>
</feature>
<evidence type="ECO:0000256" key="4">
    <source>
        <dbReference type="ARBA" id="ARBA00022964"/>
    </source>
</evidence>
<dbReference type="InterPro" id="IPR044862">
    <property type="entry name" value="Pro_4_hyd_alph_FE2OG_OXY"/>
</dbReference>
<evidence type="ECO:0000313" key="9">
    <source>
        <dbReference type="EMBL" id="CAB9496576.1"/>
    </source>
</evidence>
<reference evidence="9" key="1">
    <citation type="submission" date="2020-06" db="EMBL/GenBank/DDBJ databases">
        <authorList>
            <consortium name="Plant Systems Biology data submission"/>
        </authorList>
    </citation>
    <scope>NUCLEOTIDE SEQUENCE</scope>
    <source>
        <strain evidence="9">D6</strain>
    </source>
</reference>
<dbReference type="GO" id="GO:0031543">
    <property type="term" value="F:peptidyl-proline dioxygenase activity"/>
    <property type="evidence" value="ECO:0007669"/>
    <property type="project" value="TreeGrafter"/>
</dbReference>
<dbReference type="InterPro" id="IPR051559">
    <property type="entry name" value="HIF_prolyl_hydroxylases"/>
</dbReference>
<dbReference type="OrthoDB" id="76265at2759"/>
<evidence type="ECO:0000256" key="3">
    <source>
        <dbReference type="ARBA" id="ARBA00022896"/>
    </source>
</evidence>
<protein>
    <submittedName>
        <fullName evidence="9">P4Hc</fullName>
    </submittedName>
</protein>
<evidence type="ECO:0000259" key="8">
    <source>
        <dbReference type="PROSITE" id="PS51471"/>
    </source>
</evidence>
<dbReference type="InterPro" id="IPR005123">
    <property type="entry name" value="Oxoglu/Fe-dep_dioxygenase_dom"/>
</dbReference>
<dbReference type="InterPro" id="IPR006620">
    <property type="entry name" value="Pro_4_hyd_alph"/>
</dbReference>
<dbReference type="PANTHER" id="PTHR12907:SF26">
    <property type="entry name" value="HIF PROLYL HYDROXYLASE, ISOFORM C"/>
    <property type="match status" value="1"/>
</dbReference>
<evidence type="ECO:0000256" key="5">
    <source>
        <dbReference type="ARBA" id="ARBA00023002"/>
    </source>
</evidence>
<dbReference type="Proteomes" id="UP001153069">
    <property type="component" value="Unassembled WGS sequence"/>
</dbReference>
<dbReference type="AlphaFoldDB" id="A0A9N8D9B5"/>
<dbReference type="SUPFAM" id="SSF51197">
    <property type="entry name" value="Clavaminate synthase-like"/>
    <property type="match status" value="1"/>
</dbReference>
<keyword evidence="4" id="KW-0223">Dioxygenase</keyword>
<comment type="cofactor">
    <cofactor evidence="1">
        <name>L-ascorbate</name>
        <dbReference type="ChEBI" id="CHEBI:38290"/>
    </cofactor>
</comment>
<feature type="chain" id="PRO_5040305862" evidence="7">
    <location>
        <begin position="16"/>
        <end position="298"/>
    </location>
</feature>
<keyword evidence="10" id="KW-1185">Reference proteome</keyword>
<proteinExistence type="predicted"/>
<comment type="caution">
    <text evidence="9">The sequence shown here is derived from an EMBL/GenBank/DDBJ whole genome shotgun (WGS) entry which is preliminary data.</text>
</comment>
<evidence type="ECO:0000313" key="10">
    <source>
        <dbReference type="Proteomes" id="UP001153069"/>
    </source>
</evidence>
<dbReference type="GO" id="GO:0031418">
    <property type="term" value="F:L-ascorbic acid binding"/>
    <property type="evidence" value="ECO:0007669"/>
    <property type="project" value="UniProtKB-KW"/>
</dbReference>
<dbReference type="PROSITE" id="PS51257">
    <property type="entry name" value="PROKAR_LIPOPROTEIN"/>
    <property type="match status" value="1"/>
</dbReference>
<keyword evidence="7" id="KW-0732">Signal</keyword>
<accession>A0A9N8D9B5</accession>
<feature type="domain" description="Fe2OG dioxygenase" evidence="8">
    <location>
        <begin position="154"/>
        <end position="261"/>
    </location>
</feature>
<evidence type="ECO:0000256" key="2">
    <source>
        <dbReference type="ARBA" id="ARBA00022723"/>
    </source>
</evidence>
<dbReference type="GO" id="GO:0071456">
    <property type="term" value="P:cellular response to hypoxia"/>
    <property type="evidence" value="ECO:0007669"/>
    <property type="project" value="TreeGrafter"/>
</dbReference>
<evidence type="ECO:0000256" key="7">
    <source>
        <dbReference type="SAM" id="SignalP"/>
    </source>
</evidence>
<gene>
    <name evidence="9" type="ORF">SEMRO_6_G005470.1</name>
</gene>
<sequence length="298" mass="32247">MRLLFLLVAVGSVSCFVVPNQASISKRLPPLSASISATPTGGVIITNQQLQDLARNDYVVIPNFLSKDLQESLRQDVKSLRDEGHFSVAKIGQDSTNTLNQQIRQASTCFIGGATRENLPSNAARSNMISVLEQVCQQLSDNASLLASPRLDNNLSELLYAYYPTGGFYRRHRDAISGSASVLRTFSLLLYLNQDWTPEDAGNLRMHMDSGGDELPAGEEPNFLDVAPEGGTLVLFDSAKIPHEVLDTNSERLAIVGWYNRELAVSDIAELGGADPIRMAMLAVAAGLVTVGLVNILS</sequence>
<evidence type="ECO:0000256" key="1">
    <source>
        <dbReference type="ARBA" id="ARBA00001961"/>
    </source>
</evidence>
<dbReference type="GO" id="GO:0008198">
    <property type="term" value="F:ferrous iron binding"/>
    <property type="evidence" value="ECO:0007669"/>
    <property type="project" value="TreeGrafter"/>
</dbReference>
<dbReference type="Pfam" id="PF13640">
    <property type="entry name" value="2OG-FeII_Oxy_3"/>
    <property type="match status" value="1"/>
</dbReference>
<dbReference type="EMBL" id="CAICTM010000006">
    <property type="protein sequence ID" value="CAB9496576.1"/>
    <property type="molecule type" value="Genomic_DNA"/>
</dbReference>
<keyword evidence="3" id="KW-0847">Vitamin C</keyword>
<keyword evidence="5" id="KW-0560">Oxidoreductase</keyword>
<organism evidence="9 10">
    <name type="scientific">Seminavis robusta</name>
    <dbReference type="NCBI Taxonomy" id="568900"/>
    <lineage>
        <taxon>Eukaryota</taxon>
        <taxon>Sar</taxon>
        <taxon>Stramenopiles</taxon>
        <taxon>Ochrophyta</taxon>
        <taxon>Bacillariophyta</taxon>
        <taxon>Bacillariophyceae</taxon>
        <taxon>Bacillariophycidae</taxon>
        <taxon>Naviculales</taxon>
        <taxon>Naviculaceae</taxon>
        <taxon>Seminavis</taxon>
    </lineage>
</organism>
<keyword evidence="6" id="KW-0408">Iron</keyword>
<dbReference type="PROSITE" id="PS51471">
    <property type="entry name" value="FE2OG_OXY"/>
    <property type="match status" value="1"/>
</dbReference>
<dbReference type="PANTHER" id="PTHR12907">
    <property type="entry name" value="EGL NINE HOMOLOG-RELATED"/>
    <property type="match status" value="1"/>
</dbReference>
<name>A0A9N8D9B5_9STRA</name>
<evidence type="ECO:0000256" key="6">
    <source>
        <dbReference type="ARBA" id="ARBA00023004"/>
    </source>
</evidence>
<keyword evidence="2" id="KW-0479">Metal-binding</keyword>
<dbReference type="Gene3D" id="2.60.120.620">
    <property type="entry name" value="q2cbj1_9rhob like domain"/>
    <property type="match status" value="1"/>
</dbReference>